<dbReference type="EMBL" id="OX459119">
    <property type="protein sequence ID" value="CAI9095050.1"/>
    <property type="molecule type" value="Genomic_DNA"/>
</dbReference>
<dbReference type="Pfam" id="PF13966">
    <property type="entry name" value="zf-RVT"/>
    <property type="match status" value="1"/>
</dbReference>
<dbReference type="PANTHER" id="PTHR33116:SF84">
    <property type="entry name" value="RNA-DIRECTED DNA POLYMERASE"/>
    <property type="match status" value="1"/>
</dbReference>
<gene>
    <name evidence="3" type="ORF">OLC1_LOCUS6103</name>
</gene>
<keyword evidence="4" id="KW-1185">Reference proteome</keyword>
<protein>
    <submittedName>
        <fullName evidence="3">OLC1v1030907C1</fullName>
    </submittedName>
</protein>
<sequence>MARKSKKREEVKESDNKQQSGTESDHSEGKLTHGDDNSRKIQLSSNSGKPSNSNLIFEDLCKRKVIEVRESSDAQNQARSDKSEAGKVAGDKGVEQEQKVIYEWKPLKCNNCSGYGHDLKQCRKPVEKKWTLKTKGKQKEVQESKQAVVVENPKQQSPKSHTTSLRKESTTEFGEGSIQILNHKGIKMPDSRGDIKNRSINSICYQGTSHPNPGPRISDHHPLLVKCGEEYVGKKKSFRDLNKRKFSNIEEAELQWRKKLEDVQEALKTDPFNTQLQQECGADIHTVTRVKKIIENFEATTGLRVNFNKSNVYVARVSENIANQIQSILGFKKGSFPMKYLGMPISPTAWSKLECQSMVDKVMARIKCWTSKHLSYAGRSLLINAVLMNLNSYWASIFLIPQNVIQDIVKVCRHFLWGSKEDGRKLPLVAWNDVCQKKSEGGLNIKEPNLWNKAMITKQLWDLSNRKESLWVKWMHMYYIKGRSVWDCRAPKNSSWHWKKLLKIKEAMKAGISNGKWMGNGGKQYTASSGYTWLRGEHRKDLAAKVVWCCYSVPKHSFISWLAWKHRLNTGERLQQLNIVADDIRCVLCELETETANH</sequence>
<dbReference type="Proteomes" id="UP001161247">
    <property type="component" value="Chromosome 2"/>
</dbReference>
<evidence type="ECO:0000256" key="1">
    <source>
        <dbReference type="SAM" id="MobiDB-lite"/>
    </source>
</evidence>
<reference evidence="3" key="1">
    <citation type="submission" date="2023-03" db="EMBL/GenBank/DDBJ databases">
        <authorList>
            <person name="Julca I."/>
        </authorList>
    </citation>
    <scope>NUCLEOTIDE SEQUENCE</scope>
</reference>
<dbReference type="PANTHER" id="PTHR33116">
    <property type="entry name" value="REVERSE TRANSCRIPTASE ZINC-BINDING DOMAIN-CONTAINING PROTEIN-RELATED-RELATED"/>
    <property type="match status" value="1"/>
</dbReference>
<evidence type="ECO:0000259" key="2">
    <source>
        <dbReference type="Pfam" id="PF13966"/>
    </source>
</evidence>
<name>A0AAV1CHT7_OLDCO</name>
<feature type="compositionally biased region" description="Basic and acidic residues" evidence="1">
    <location>
        <begin position="7"/>
        <end position="16"/>
    </location>
</feature>
<evidence type="ECO:0000313" key="3">
    <source>
        <dbReference type="EMBL" id="CAI9095050.1"/>
    </source>
</evidence>
<feature type="region of interest" description="Disordered" evidence="1">
    <location>
        <begin position="150"/>
        <end position="173"/>
    </location>
</feature>
<dbReference type="InterPro" id="IPR026960">
    <property type="entry name" value="RVT-Znf"/>
</dbReference>
<feature type="compositionally biased region" description="Basic and acidic residues" evidence="1">
    <location>
        <begin position="79"/>
        <end position="94"/>
    </location>
</feature>
<feature type="compositionally biased region" description="Polar residues" evidence="1">
    <location>
        <begin position="40"/>
        <end position="54"/>
    </location>
</feature>
<feature type="domain" description="Reverse transcriptase zinc-binding" evidence="2">
    <location>
        <begin position="525"/>
        <end position="598"/>
    </location>
</feature>
<feature type="region of interest" description="Disordered" evidence="1">
    <location>
        <begin position="69"/>
        <end position="94"/>
    </location>
</feature>
<organism evidence="3 4">
    <name type="scientific">Oldenlandia corymbosa var. corymbosa</name>
    <dbReference type="NCBI Taxonomy" id="529605"/>
    <lineage>
        <taxon>Eukaryota</taxon>
        <taxon>Viridiplantae</taxon>
        <taxon>Streptophyta</taxon>
        <taxon>Embryophyta</taxon>
        <taxon>Tracheophyta</taxon>
        <taxon>Spermatophyta</taxon>
        <taxon>Magnoliopsida</taxon>
        <taxon>eudicotyledons</taxon>
        <taxon>Gunneridae</taxon>
        <taxon>Pentapetalae</taxon>
        <taxon>asterids</taxon>
        <taxon>lamiids</taxon>
        <taxon>Gentianales</taxon>
        <taxon>Rubiaceae</taxon>
        <taxon>Rubioideae</taxon>
        <taxon>Spermacoceae</taxon>
        <taxon>Hedyotis-Oldenlandia complex</taxon>
        <taxon>Oldenlandia</taxon>
    </lineage>
</organism>
<accession>A0AAV1CHT7</accession>
<feature type="compositionally biased region" description="Polar residues" evidence="1">
    <location>
        <begin position="153"/>
        <end position="163"/>
    </location>
</feature>
<feature type="compositionally biased region" description="Basic and acidic residues" evidence="1">
    <location>
        <begin position="23"/>
        <end position="39"/>
    </location>
</feature>
<evidence type="ECO:0000313" key="4">
    <source>
        <dbReference type="Proteomes" id="UP001161247"/>
    </source>
</evidence>
<feature type="region of interest" description="Disordered" evidence="1">
    <location>
        <begin position="1"/>
        <end position="54"/>
    </location>
</feature>
<dbReference type="AlphaFoldDB" id="A0AAV1CHT7"/>
<proteinExistence type="predicted"/>